<comment type="function">
    <text evidence="9">Part of the tripartite ATP-independent periplasmic (TRAP) transport system.</text>
</comment>
<dbReference type="InterPro" id="IPR055348">
    <property type="entry name" value="DctQ"/>
</dbReference>
<dbReference type="GO" id="GO:0005886">
    <property type="term" value="C:plasma membrane"/>
    <property type="evidence" value="ECO:0007669"/>
    <property type="project" value="UniProtKB-SubCell"/>
</dbReference>
<feature type="domain" description="Tripartite ATP-independent periplasmic transporters DctQ component" evidence="10">
    <location>
        <begin position="26"/>
        <end position="159"/>
    </location>
</feature>
<dbReference type="STRING" id="1850250.LPB142_00795"/>
<feature type="transmembrane region" description="Helical" evidence="9">
    <location>
        <begin position="132"/>
        <end position="153"/>
    </location>
</feature>
<evidence type="ECO:0000256" key="7">
    <source>
        <dbReference type="ARBA" id="ARBA00023136"/>
    </source>
</evidence>
<dbReference type="InterPro" id="IPR007387">
    <property type="entry name" value="TRAP_DctQ"/>
</dbReference>
<dbReference type="EMBL" id="CP017781">
    <property type="protein sequence ID" value="AOZ68033.1"/>
    <property type="molecule type" value="Genomic_DNA"/>
</dbReference>
<evidence type="ECO:0000256" key="4">
    <source>
        <dbReference type="ARBA" id="ARBA00022519"/>
    </source>
</evidence>
<evidence type="ECO:0000256" key="9">
    <source>
        <dbReference type="RuleBase" id="RU369079"/>
    </source>
</evidence>
<keyword evidence="5 9" id="KW-0812">Transmembrane</keyword>
<keyword evidence="2 9" id="KW-0813">Transport</keyword>
<evidence type="ECO:0000256" key="2">
    <source>
        <dbReference type="ARBA" id="ARBA00022448"/>
    </source>
</evidence>
<protein>
    <recommendedName>
        <fullName evidence="9">TRAP transporter small permease protein</fullName>
    </recommendedName>
</protein>
<dbReference type="RefSeq" id="WP_068767898.1">
    <property type="nucleotide sequence ID" value="NZ_CP017781.1"/>
</dbReference>
<keyword evidence="4 9" id="KW-0997">Cell inner membrane</keyword>
<keyword evidence="6 9" id="KW-1133">Transmembrane helix</keyword>
<keyword evidence="3" id="KW-1003">Cell membrane</keyword>
<evidence type="ECO:0000256" key="3">
    <source>
        <dbReference type="ARBA" id="ARBA00022475"/>
    </source>
</evidence>
<feature type="transmembrane region" description="Helical" evidence="9">
    <location>
        <begin position="89"/>
        <end position="112"/>
    </location>
</feature>
<reference evidence="11 12" key="1">
    <citation type="submission" date="2016-10" db="EMBL/GenBank/DDBJ databases">
        <title>Rhodobacter sp. LPB0142, isolated from sea water.</title>
        <authorList>
            <person name="Kim E."/>
            <person name="Yi H."/>
        </authorList>
    </citation>
    <scope>NUCLEOTIDE SEQUENCE [LARGE SCALE GENOMIC DNA]</scope>
    <source>
        <strain evidence="11 12">LPB0142</strain>
    </source>
</reference>
<evidence type="ECO:0000256" key="1">
    <source>
        <dbReference type="ARBA" id="ARBA00004429"/>
    </source>
</evidence>
<dbReference type="PANTHER" id="PTHR35011">
    <property type="entry name" value="2,3-DIKETO-L-GULONATE TRAP TRANSPORTER SMALL PERMEASE PROTEIN YIAM"/>
    <property type="match status" value="1"/>
</dbReference>
<dbReference type="Pfam" id="PF04290">
    <property type="entry name" value="DctQ"/>
    <property type="match status" value="1"/>
</dbReference>
<feature type="transmembrane region" description="Helical" evidence="9">
    <location>
        <begin position="21"/>
        <end position="40"/>
    </location>
</feature>
<evidence type="ECO:0000256" key="5">
    <source>
        <dbReference type="ARBA" id="ARBA00022692"/>
    </source>
</evidence>
<dbReference type="Proteomes" id="UP000176562">
    <property type="component" value="Chromosome"/>
</dbReference>
<accession>A0A1D9M863</accession>
<dbReference type="GO" id="GO:0022857">
    <property type="term" value="F:transmembrane transporter activity"/>
    <property type="evidence" value="ECO:0007669"/>
    <property type="project" value="UniProtKB-UniRule"/>
</dbReference>
<evidence type="ECO:0000256" key="8">
    <source>
        <dbReference type="ARBA" id="ARBA00038436"/>
    </source>
</evidence>
<sequence>MTTLLTIVDRISAILSRIADLVTLVLVVSMIYEVAARYVFSAPTIWAFDISYMCTGTLFILGAANALREDAHVRIDFLAQKMPAGLRRAVEGVVFLLMLTPIFTMLSDFAIRRAWRAWQTAEVEMVSPWAPLMWPFYGLLALGLLALTLQIAVHGLRAILRQDSTDTDFELKA</sequence>
<keyword evidence="7 9" id="KW-0472">Membrane</keyword>
<dbReference type="AlphaFoldDB" id="A0A1D9M863"/>
<organism evidence="11 12">
    <name type="scientific">Rhodobacter xanthinilyticus</name>
    <dbReference type="NCBI Taxonomy" id="1850250"/>
    <lineage>
        <taxon>Bacteria</taxon>
        <taxon>Pseudomonadati</taxon>
        <taxon>Pseudomonadota</taxon>
        <taxon>Alphaproteobacteria</taxon>
        <taxon>Rhodobacterales</taxon>
        <taxon>Rhodobacter group</taxon>
        <taxon>Rhodobacter</taxon>
    </lineage>
</organism>
<evidence type="ECO:0000313" key="12">
    <source>
        <dbReference type="Proteomes" id="UP000176562"/>
    </source>
</evidence>
<dbReference type="KEGG" id="rhp:LPB142_00795"/>
<comment type="subcellular location">
    <subcellularLocation>
        <location evidence="1 9">Cell inner membrane</location>
        <topology evidence="1 9">Multi-pass membrane protein</topology>
    </subcellularLocation>
</comment>
<gene>
    <name evidence="11" type="ORF">LPB142_00795</name>
</gene>
<evidence type="ECO:0000259" key="10">
    <source>
        <dbReference type="Pfam" id="PF04290"/>
    </source>
</evidence>
<keyword evidence="12" id="KW-1185">Reference proteome</keyword>
<name>A0A1D9M863_9RHOB</name>
<proteinExistence type="inferred from homology"/>
<feature type="transmembrane region" description="Helical" evidence="9">
    <location>
        <begin position="46"/>
        <end position="68"/>
    </location>
</feature>
<evidence type="ECO:0000256" key="6">
    <source>
        <dbReference type="ARBA" id="ARBA00022989"/>
    </source>
</evidence>
<evidence type="ECO:0000313" key="11">
    <source>
        <dbReference type="EMBL" id="AOZ68033.1"/>
    </source>
</evidence>
<comment type="subunit">
    <text evidence="9">The complex comprises the extracytoplasmic solute receptor protein and the two transmembrane proteins.</text>
</comment>
<comment type="similarity">
    <text evidence="8 9">Belongs to the TRAP transporter small permease family.</text>
</comment>